<reference evidence="1 2" key="1">
    <citation type="submission" date="2016-07" db="EMBL/GenBank/DDBJ databases">
        <title>Pervasive Adenine N6-methylation of Active Genes in Fungi.</title>
        <authorList>
            <consortium name="DOE Joint Genome Institute"/>
            <person name="Mondo S.J."/>
            <person name="Dannebaum R.O."/>
            <person name="Kuo R.C."/>
            <person name="Labutti K."/>
            <person name="Haridas S."/>
            <person name="Kuo A."/>
            <person name="Salamov A."/>
            <person name="Ahrendt S.R."/>
            <person name="Lipzen A."/>
            <person name="Sullivan W."/>
            <person name="Andreopoulos W.B."/>
            <person name="Clum A."/>
            <person name="Lindquist E."/>
            <person name="Daum C."/>
            <person name="Ramamoorthy G.K."/>
            <person name="Gryganskyi A."/>
            <person name="Culley D."/>
            <person name="Magnuson J.K."/>
            <person name="James T.Y."/>
            <person name="O'Malley M.A."/>
            <person name="Stajich J.E."/>
            <person name="Spatafora J.W."/>
            <person name="Visel A."/>
            <person name="Grigoriev I.V."/>
        </authorList>
    </citation>
    <scope>NUCLEOTIDE SEQUENCE [LARGE SCALE GENOMIC DNA]</scope>
    <source>
        <strain evidence="1 2">NRRL 3301</strain>
    </source>
</reference>
<keyword evidence="2" id="KW-1185">Reference proteome</keyword>
<dbReference type="Proteomes" id="UP000242146">
    <property type="component" value="Unassembled WGS sequence"/>
</dbReference>
<dbReference type="Gene3D" id="1.25.40.10">
    <property type="entry name" value="Tetratricopeptide repeat domain"/>
    <property type="match status" value="1"/>
</dbReference>
<accession>A0A1X2GJY3</accession>
<gene>
    <name evidence="1" type="ORF">DM01DRAFT_1023170</name>
</gene>
<proteinExistence type="predicted"/>
<protein>
    <recommendedName>
        <fullName evidence="3">Tetratricopeptide repeat protein</fullName>
    </recommendedName>
</protein>
<evidence type="ECO:0000313" key="2">
    <source>
        <dbReference type="Proteomes" id="UP000242146"/>
    </source>
</evidence>
<evidence type="ECO:0008006" key="3">
    <source>
        <dbReference type="Google" id="ProtNLM"/>
    </source>
</evidence>
<evidence type="ECO:0000313" key="1">
    <source>
        <dbReference type="EMBL" id="ORX55591.1"/>
    </source>
</evidence>
<dbReference type="InterPro" id="IPR011990">
    <property type="entry name" value="TPR-like_helical_dom_sf"/>
</dbReference>
<organism evidence="1 2">
    <name type="scientific">Hesseltinella vesiculosa</name>
    <dbReference type="NCBI Taxonomy" id="101127"/>
    <lineage>
        <taxon>Eukaryota</taxon>
        <taxon>Fungi</taxon>
        <taxon>Fungi incertae sedis</taxon>
        <taxon>Mucoromycota</taxon>
        <taxon>Mucoromycotina</taxon>
        <taxon>Mucoromycetes</taxon>
        <taxon>Mucorales</taxon>
        <taxon>Cunninghamellaceae</taxon>
        <taxon>Hesseltinella</taxon>
    </lineage>
</organism>
<name>A0A1X2GJY3_9FUNG</name>
<dbReference type="SUPFAM" id="SSF48452">
    <property type="entry name" value="TPR-like"/>
    <property type="match status" value="1"/>
</dbReference>
<sequence>MTDKEQVYLNRQIEQMTYLQGQQDHQSIDTQIRFAEKQLKQDMDHVAFEILQGLLELTEDDHAHHTKCLILLSQIFLKHGQTKRAIVTLEAAMDLAKKNFNARNYYWAAIKLAQAYITLKEKDKATFILESSIPMVYSLGDTALASEMDVVCSSLEALS</sequence>
<dbReference type="OrthoDB" id="2504561at2759"/>
<comment type="caution">
    <text evidence="1">The sequence shown here is derived from an EMBL/GenBank/DDBJ whole genome shotgun (WGS) entry which is preliminary data.</text>
</comment>
<dbReference type="EMBL" id="MCGT01000011">
    <property type="protein sequence ID" value="ORX55591.1"/>
    <property type="molecule type" value="Genomic_DNA"/>
</dbReference>
<dbReference type="AlphaFoldDB" id="A0A1X2GJY3"/>